<feature type="domain" description="4Fe-4S ferredoxin-type" evidence="12">
    <location>
        <begin position="235"/>
        <end position="262"/>
    </location>
</feature>
<dbReference type="NCBIfam" id="TIGR01944">
    <property type="entry name" value="rnfB"/>
    <property type="match status" value="1"/>
</dbReference>
<dbReference type="GO" id="GO:0005886">
    <property type="term" value="C:plasma membrane"/>
    <property type="evidence" value="ECO:0007669"/>
    <property type="project" value="UniProtKB-SubCell"/>
</dbReference>
<evidence type="ECO:0000256" key="6">
    <source>
        <dbReference type="ARBA" id="ARBA00022982"/>
    </source>
</evidence>
<keyword evidence="11" id="KW-1133">Transmembrane helix</keyword>
<dbReference type="InterPro" id="IPR010207">
    <property type="entry name" value="Elect_transpt_cplx_RnfB/RsxB"/>
</dbReference>
<feature type="binding site" evidence="10">
    <location>
        <position position="173"/>
    </location>
    <ligand>
        <name>[4Fe-4S] cluster</name>
        <dbReference type="ChEBI" id="CHEBI:49883"/>
        <label>3</label>
    </ligand>
</feature>
<feature type="binding site" evidence="10">
    <location>
        <position position="151"/>
    </location>
    <ligand>
        <name>[4Fe-4S] cluster</name>
        <dbReference type="ChEBI" id="CHEBI:49883"/>
        <label>3</label>
    </ligand>
</feature>
<dbReference type="EC" id="7.-.-.-" evidence="10"/>
<evidence type="ECO:0000256" key="2">
    <source>
        <dbReference type="ARBA" id="ARBA00022485"/>
    </source>
</evidence>
<dbReference type="PROSITE" id="PS00198">
    <property type="entry name" value="4FE4S_FER_1"/>
    <property type="match status" value="2"/>
</dbReference>
<keyword evidence="6 10" id="KW-0249">Electron transport</keyword>
<dbReference type="SUPFAM" id="SSF54862">
    <property type="entry name" value="4Fe-4S ferredoxins"/>
    <property type="match status" value="1"/>
</dbReference>
<keyword evidence="8 10" id="KW-0411">Iron-sulfur</keyword>
<keyword evidence="10" id="KW-1003">Cell membrane</keyword>
<feature type="binding site" evidence="10">
    <location>
        <position position="141"/>
    </location>
    <ligand>
        <name>[4Fe-4S] cluster</name>
        <dbReference type="ChEBI" id="CHEBI:49883"/>
        <label>2</label>
    </ligand>
</feature>
<gene>
    <name evidence="10" type="primary">rnfB</name>
    <name evidence="14" type="ORF">LKD36_15400</name>
</gene>
<dbReference type="Pfam" id="PF04060">
    <property type="entry name" value="FeS"/>
    <property type="match status" value="1"/>
</dbReference>
<evidence type="ECO:0000256" key="11">
    <source>
        <dbReference type="SAM" id="Phobius"/>
    </source>
</evidence>
<keyword evidence="1 10" id="KW-0813">Transport</keyword>
<dbReference type="PROSITE" id="PS51656">
    <property type="entry name" value="4FE4S"/>
    <property type="match status" value="1"/>
</dbReference>
<reference evidence="14 15" key="1">
    <citation type="submission" date="2021-10" db="EMBL/GenBank/DDBJ databases">
        <title>Anaerobic single-cell dispensing facilitates the cultivation of human gut bacteria.</title>
        <authorList>
            <person name="Afrizal A."/>
        </authorList>
    </citation>
    <scope>NUCLEOTIDE SEQUENCE [LARGE SCALE GENOMIC DNA]</scope>
    <source>
        <strain evidence="14 15">CLA-AA-H276</strain>
    </source>
</reference>
<evidence type="ECO:0000256" key="1">
    <source>
        <dbReference type="ARBA" id="ARBA00022448"/>
    </source>
</evidence>
<dbReference type="GO" id="GO:0009055">
    <property type="term" value="F:electron transfer activity"/>
    <property type="evidence" value="ECO:0007669"/>
    <property type="project" value="InterPro"/>
</dbReference>
<evidence type="ECO:0000259" key="12">
    <source>
        <dbReference type="PROSITE" id="PS51379"/>
    </source>
</evidence>
<feature type="binding site" evidence="10">
    <location>
        <position position="180"/>
    </location>
    <ligand>
        <name>[4Fe-4S] cluster</name>
        <dbReference type="ChEBI" id="CHEBI:49883"/>
        <label>2</label>
    </ligand>
</feature>
<feature type="binding site" evidence="10">
    <location>
        <position position="137"/>
    </location>
    <ligand>
        <name>[4Fe-4S] cluster</name>
        <dbReference type="ChEBI" id="CHEBI:49883"/>
        <label>2</label>
    </ligand>
</feature>
<dbReference type="CDD" id="cd10549">
    <property type="entry name" value="MtMvhB_like"/>
    <property type="match status" value="1"/>
</dbReference>
<dbReference type="GO" id="GO:0051539">
    <property type="term" value="F:4 iron, 4 sulfur cluster binding"/>
    <property type="evidence" value="ECO:0007669"/>
    <property type="project" value="UniProtKB-UniRule"/>
</dbReference>
<keyword evidence="5 10" id="KW-1278">Translocase</keyword>
<dbReference type="RefSeq" id="WP_308460150.1">
    <property type="nucleotide sequence ID" value="NZ_JAJEPS010000023.1"/>
</dbReference>
<comment type="caution">
    <text evidence="10">Lacks conserved residue(s) required for the propagation of feature annotation.</text>
</comment>
<evidence type="ECO:0000256" key="8">
    <source>
        <dbReference type="ARBA" id="ARBA00023014"/>
    </source>
</evidence>
<dbReference type="InterPro" id="IPR050395">
    <property type="entry name" value="4Fe4S_Ferredoxin_RnfB"/>
</dbReference>
<evidence type="ECO:0000313" key="14">
    <source>
        <dbReference type="EMBL" id="MCC2127540.1"/>
    </source>
</evidence>
<proteinExistence type="inferred from homology"/>
<keyword evidence="4 10" id="KW-0677">Repeat</keyword>
<dbReference type="PANTHER" id="PTHR43560">
    <property type="entry name" value="ION-TRANSLOCATING OXIDOREDUCTASE COMPLEX SUBUNIT B"/>
    <property type="match status" value="1"/>
</dbReference>
<comment type="cofactor">
    <cofactor evidence="10">
        <name>[4Fe-4S] cluster</name>
        <dbReference type="ChEBI" id="CHEBI:49883"/>
    </cofactor>
    <text evidence="10">Binds 3 [4Fe-4S] clusters.</text>
</comment>
<evidence type="ECO:0000256" key="10">
    <source>
        <dbReference type="HAMAP-Rule" id="MF_00463"/>
    </source>
</evidence>
<evidence type="ECO:0000256" key="7">
    <source>
        <dbReference type="ARBA" id="ARBA00023004"/>
    </source>
</evidence>
<feature type="binding site" evidence="10">
    <location>
        <position position="49"/>
    </location>
    <ligand>
        <name>[4Fe-4S] cluster</name>
        <dbReference type="ChEBI" id="CHEBI:49883"/>
        <label>1</label>
    </ligand>
</feature>
<name>A0AAE3ABU1_9FIRM</name>
<feature type="binding site" evidence="10">
    <location>
        <position position="170"/>
    </location>
    <ligand>
        <name>[4Fe-4S] cluster</name>
        <dbReference type="ChEBI" id="CHEBI:49883"/>
        <label>3</label>
    </ligand>
</feature>
<dbReference type="Pfam" id="PF00037">
    <property type="entry name" value="Fer4"/>
    <property type="match status" value="2"/>
</dbReference>
<keyword evidence="15" id="KW-1185">Reference proteome</keyword>
<feature type="transmembrane region" description="Helical" evidence="11">
    <location>
        <begin position="6"/>
        <end position="26"/>
    </location>
</feature>
<dbReference type="Proteomes" id="UP001198220">
    <property type="component" value="Unassembled WGS sequence"/>
</dbReference>
<comment type="caution">
    <text evidence="14">The sequence shown here is derived from an EMBL/GenBank/DDBJ whole genome shotgun (WGS) entry which is preliminary data.</text>
</comment>
<feature type="domain" description="4Fe-4S" evidence="13">
    <location>
        <begin position="32"/>
        <end position="91"/>
    </location>
</feature>
<feature type="binding site" evidence="10">
    <location>
        <position position="52"/>
    </location>
    <ligand>
        <name>[4Fe-4S] cluster</name>
        <dbReference type="ChEBI" id="CHEBI:49883"/>
        <label>1</label>
    </ligand>
</feature>
<sequence length="262" mass="26841">MQEIIVATLVIGVIGLVIGIALVAAGKKFYVAVDERVTQVRECLPGNNCGACGYAGCDAVASAIVSGEAPVNACPVGPASMVEKIGAIMGVEAEASMRKVAFVKCNGDCEHTSNKNNYVGIKDCRAAALAGVSTASCDYGCLGFGSCVKACSLDAIHIVNGVAVVDTSKCKGCGMCAAACPKGLIEVVRADKTYAVRCSNKDKGPAVKKVCSAGCLGCKICEKQCEHEAIQVEGNVAHIDYDKCVGCGKCAEKCPAKCIAKQ</sequence>
<dbReference type="Gene3D" id="1.10.15.40">
    <property type="entry name" value="Electron transport complex subunit B, putative Fe-S cluster"/>
    <property type="match status" value="1"/>
</dbReference>
<evidence type="ECO:0000256" key="4">
    <source>
        <dbReference type="ARBA" id="ARBA00022737"/>
    </source>
</evidence>
<feature type="region of interest" description="Hydrophobic" evidence="10">
    <location>
        <begin position="1"/>
        <end position="26"/>
    </location>
</feature>
<dbReference type="GO" id="GO:0022900">
    <property type="term" value="P:electron transport chain"/>
    <property type="evidence" value="ECO:0007669"/>
    <property type="project" value="UniProtKB-UniRule"/>
</dbReference>
<organism evidence="14 15">
    <name type="scientific">Hominiventricola filiformis</name>
    <dbReference type="NCBI Taxonomy" id="2885352"/>
    <lineage>
        <taxon>Bacteria</taxon>
        <taxon>Bacillati</taxon>
        <taxon>Bacillota</taxon>
        <taxon>Clostridia</taxon>
        <taxon>Lachnospirales</taxon>
        <taxon>Lachnospiraceae</taxon>
        <taxon>Hominiventricola</taxon>
    </lineage>
</organism>
<comment type="subunit">
    <text evidence="10">The complex is composed of six subunits: RnfA, RnfB, RnfC, RnfD, RnfE and RnfG.</text>
</comment>
<comment type="similarity">
    <text evidence="10">Belongs to the 4Fe4S bacterial-type ferredoxin family. RnfB subfamily.</text>
</comment>
<evidence type="ECO:0000256" key="9">
    <source>
        <dbReference type="ARBA" id="ARBA00023136"/>
    </source>
</evidence>
<dbReference type="InterPro" id="IPR007202">
    <property type="entry name" value="4Fe-4S_dom"/>
</dbReference>
<dbReference type="Gene3D" id="3.30.70.20">
    <property type="match status" value="2"/>
</dbReference>
<evidence type="ECO:0000256" key="5">
    <source>
        <dbReference type="ARBA" id="ARBA00022967"/>
    </source>
</evidence>
<feature type="binding site" evidence="10">
    <location>
        <position position="57"/>
    </location>
    <ligand>
        <name>[4Fe-4S] cluster</name>
        <dbReference type="ChEBI" id="CHEBI:49883"/>
        <label>1</label>
    </ligand>
</feature>
<keyword evidence="7 10" id="KW-0408">Iron</keyword>
<feature type="binding site" evidence="10">
    <location>
        <position position="176"/>
    </location>
    <ligand>
        <name>[4Fe-4S] cluster</name>
        <dbReference type="ChEBI" id="CHEBI:49883"/>
        <label>3</label>
    </ligand>
</feature>
<dbReference type="InterPro" id="IPR017896">
    <property type="entry name" value="4Fe4S_Fe-S-bd"/>
</dbReference>
<keyword evidence="11" id="KW-0812">Transmembrane</keyword>
<keyword evidence="2 10" id="KW-0004">4Fe-4S</keyword>
<protein>
    <recommendedName>
        <fullName evidence="10">Ion-translocating oxidoreductase complex subunit B</fullName>
        <ecNumber evidence="10">7.-.-.-</ecNumber>
    </recommendedName>
    <alternativeName>
        <fullName evidence="10">Rnf electron transport complex subunit B</fullName>
    </alternativeName>
</protein>
<dbReference type="HAMAP" id="MF_00463">
    <property type="entry name" value="RsxB_RnfB"/>
    <property type="match status" value="1"/>
</dbReference>
<comment type="function">
    <text evidence="10">Part of a membrane-bound complex that couples electron transfer with translocation of ions across the membrane.</text>
</comment>
<feature type="binding site" evidence="10">
    <location>
        <position position="74"/>
    </location>
    <ligand>
        <name>[4Fe-4S] cluster</name>
        <dbReference type="ChEBI" id="CHEBI:49883"/>
        <label>1</label>
    </ligand>
</feature>
<dbReference type="EMBL" id="JAJEPS010000023">
    <property type="protein sequence ID" value="MCC2127540.1"/>
    <property type="molecule type" value="Genomic_DNA"/>
</dbReference>
<feature type="binding site" evidence="10">
    <location>
        <position position="147"/>
    </location>
    <ligand>
        <name>[4Fe-4S] cluster</name>
        <dbReference type="ChEBI" id="CHEBI:49883"/>
        <label>2</label>
    </ligand>
</feature>
<keyword evidence="3 10" id="KW-0479">Metal-binding</keyword>
<keyword evidence="9 10" id="KW-0472">Membrane</keyword>
<evidence type="ECO:0000259" key="13">
    <source>
        <dbReference type="PROSITE" id="PS51656"/>
    </source>
</evidence>
<dbReference type="AlphaFoldDB" id="A0AAE3ABU1"/>
<dbReference type="PROSITE" id="PS51379">
    <property type="entry name" value="4FE4S_FER_2"/>
    <property type="match status" value="2"/>
</dbReference>
<accession>A0AAE3ABU1</accession>
<evidence type="ECO:0000313" key="15">
    <source>
        <dbReference type="Proteomes" id="UP001198220"/>
    </source>
</evidence>
<feature type="domain" description="4Fe-4S ferredoxin-type" evidence="12">
    <location>
        <begin position="161"/>
        <end position="190"/>
    </location>
</feature>
<evidence type="ECO:0000256" key="3">
    <source>
        <dbReference type="ARBA" id="ARBA00022723"/>
    </source>
</evidence>
<comment type="subcellular location">
    <subcellularLocation>
        <location evidence="10">Cell membrane</location>
    </subcellularLocation>
</comment>
<dbReference type="GO" id="GO:0046872">
    <property type="term" value="F:metal ion binding"/>
    <property type="evidence" value="ECO:0007669"/>
    <property type="project" value="UniProtKB-KW"/>
</dbReference>
<dbReference type="PANTHER" id="PTHR43560:SF1">
    <property type="entry name" value="ION-TRANSLOCATING OXIDOREDUCTASE COMPLEX SUBUNIT B"/>
    <property type="match status" value="1"/>
</dbReference>
<dbReference type="InterPro" id="IPR017900">
    <property type="entry name" value="4Fe4S_Fe_S_CS"/>
</dbReference>